<dbReference type="PANTHER" id="PTHR24028">
    <property type="entry name" value="CADHERIN-87A"/>
    <property type="match status" value="1"/>
</dbReference>
<dbReference type="InterPro" id="IPR015919">
    <property type="entry name" value="Cadherin-like_sf"/>
</dbReference>
<keyword evidence="6" id="KW-0472">Membrane</keyword>
<feature type="signal peptide" evidence="9">
    <location>
        <begin position="1"/>
        <end position="18"/>
    </location>
</feature>
<keyword evidence="2" id="KW-0812">Transmembrane</keyword>
<dbReference type="PRINTS" id="PR00205">
    <property type="entry name" value="CADHERIN"/>
</dbReference>
<evidence type="ECO:0000259" key="10">
    <source>
        <dbReference type="PROSITE" id="PS50268"/>
    </source>
</evidence>
<dbReference type="PROSITE" id="PS00232">
    <property type="entry name" value="CADHERIN_1"/>
    <property type="match status" value="1"/>
</dbReference>
<evidence type="ECO:0000256" key="7">
    <source>
        <dbReference type="ARBA" id="ARBA00023180"/>
    </source>
</evidence>
<dbReference type="SMART" id="SM00112">
    <property type="entry name" value="CA"/>
    <property type="match status" value="1"/>
</dbReference>
<dbReference type="SUPFAM" id="SSF49313">
    <property type="entry name" value="Cadherin-like"/>
    <property type="match status" value="1"/>
</dbReference>
<dbReference type="GO" id="GO:0005509">
    <property type="term" value="F:calcium ion binding"/>
    <property type="evidence" value="ECO:0007669"/>
    <property type="project" value="UniProtKB-UniRule"/>
</dbReference>
<reference evidence="11" key="2">
    <citation type="submission" date="2025-09" db="UniProtKB">
        <authorList>
            <consortium name="Ensembl"/>
        </authorList>
    </citation>
    <scope>IDENTIFICATION</scope>
</reference>
<dbReference type="PANTHER" id="PTHR24028:SF236">
    <property type="entry name" value="PROTOCADHERIN GAMMA-C3"/>
    <property type="match status" value="1"/>
</dbReference>
<keyword evidence="5" id="KW-1133">Transmembrane helix</keyword>
<dbReference type="InterPro" id="IPR002126">
    <property type="entry name" value="Cadherin-like_dom"/>
</dbReference>
<comment type="subcellular location">
    <subcellularLocation>
        <location evidence="1">Membrane</location>
        <topology evidence="1">Single-pass membrane protein</topology>
    </subcellularLocation>
</comment>
<name>A0A8C4YJG5_9SAUR</name>
<dbReference type="AlphaFoldDB" id="A0A8C4YJG5"/>
<sequence>MWLGTWVWMLVLVEITDVNDNAPSVRFTSLSATVPEDAPAGTAVALLSVSDGDSRENGEVQLQLPADIPFQILPSFRNHYSLVTSGPLDREQVSEYKVVITATDSGSPPLSSQISLLINISDLNDNPPRFSQPAYQAEVPENNALESAPVYLVTLRFQNDIGDISPNQLNV</sequence>
<protein>
    <recommendedName>
        <fullName evidence="10">Cadherin domain-containing protein</fullName>
    </recommendedName>
</protein>
<evidence type="ECO:0000256" key="5">
    <source>
        <dbReference type="ARBA" id="ARBA00022989"/>
    </source>
</evidence>
<accession>A0A8C4YJG5</accession>
<dbReference type="GeneTree" id="ENSGT00940000163777"/>
<evidence type="ECO:0000256" key="3">
    <source>
        <dbReference type="ARBA" id="ARBA00022737"/>
    </source>
</evidence>
<reference evidence="11" key="1">
    <citation type="submission" date="2025-08" db="UniProtKB">
        <authorList>
            <consortium name="Ensembl"/>
        </authorList>
    </citation>
    <scope>IDENTIFICATION</scope>
</reference>
<evidence type="ECO:0000313" key="12">
    <source>
        <dbReference type="Proteomes" id="UP000694390"/>
    </source>
</evidence>
<dbReference type="CDD" id="cd11304">
    <property type="entry name" value="Cadherin_repeat"/>
    <property type="match status" value="1"/>
</dbReference>
<evidence type="ECO:0000256" key="4">
    <source>
        <dbReference type="ARBA" id="ARBA00022837"/>
    </source>
</evidence>
<keyword evidence="12" id="KW-1185">Reference proteome</keyword>
<dbReference type="GO" id="GO:0005886">
    <property type="term" value="C:plasma membrane"/>
    <property type="evidence" value="ECO:0007669"/>
    <property type="project" value="InterPro"/>
</dbReference>
<dbReference type="Pfam" id="PF00028">
    <property type="entry name" value="Cadherin"/>
    <property type="match status" value="1"/>
</dbReference>
<evidence type="ECO:0000256" key="2">
    <source>
        <dbReference type="ARBA" id="ARBA00022692"/>
    </source>
</evidence>
<keyword evidence="4 8" id="KW-0106">Calcium</keyword>
<dbReference type="InterPro" id="IPR020894">
    <property type="entry name" value="Cadherin_CS"/>
</dbReference>
<dbReference type="OrthoDB" id="6252479at2759"/>
<dbReference type="Proteomes" id="UP000694390">
    <property type="component" value="Unassembled WGS sequence"/>
</dbReference>
<organism evidence="11 12">
    <name type="scientific">Gopherus evgoodei</name>
    <name type="common">Goodes thornscrub tortoise</name>
    <dbReference type="NCBI Taxonomy" id="1825980"/>
    <lineage>
        <taxon>Eukaryota</taxon>
        <taxon>Metazoa</taxon>
        <taxon>Chordata</taxon>
        <taxon>Craniata</taxon>
        <taxon>Vertebrata</taxon>
        <taxon>Euteleostomi</taxon>
        <taxon>Archelosauria</taxon>
        <taxon>Testudinata</taxon>
        <taxon>Testudines</taxon>
        <taxon>Cryptodira</taxon>
        <taxon>Durocryptodira</taxon>
        <taxon>Testudinoidea</taxon>
        <taxon>Testudinidae</taxon>
        <taxon>Gopherus</taxon>
    </lineage>
</organism>
<dbReference type="PROSITE" id="PS50268">
    <property type="entry name" value="CADHERIN_2"/>
    <property type="match status" value="1"/>
</dbReference>
<feature type="domain" description="Cadherin" evidence="10">
    <location>
        <begin position="26"/>
        <end position="130"/>
    </location>
</feature>
<keyword evidence="7" id="KW-0325">Glycoprotein</keyword>
<feature type="chain" id="PRO_5034459808" description="Cadherin domain-containing protein" evidence="9">
    <location>
        <begin position="19"/>
        <end position="171"/>
    </location>
</feature>
<evidence type="ECO:0000313" key="11">
    <source>
        <dbReference type="Ensembl" id="ENSGEVP00005026219.1"/>
    </source>
</evidence>
<evidence type="ECO:0000256" key="8">
    <source>
        <dbReference type="PROSITE-ProRule" id="PRU00043"/>
    </source>
</evidence>
<keyword evidence="9" id="KW-0732">Signal</keyword>
<dbReference type="Ensembl" id="ENSGEVT00005027584.1">
    <property type="protein sequence ID" value="ENSGEVP00005026219.1"/>
    <property type="gene ID" value="ENSGEVG00005018599.1"/>
</dbReference>
<dbReference type="GO" id="GO:0007156">
    <property type="term" value="P:homophilic cell adhesion via plasma membrane adhesion molecules"/>
    <property type="evidence" value="ECO:0007669"/>
    <property type="project" value="InterPro"/>
</dbReference>
<evidence type="ECO:0000256" key="9">
    <source>
        <dbReference type="SAM" id="SignalP"/>
    </source>
</evidence>
<dbReference type="Gene3D" id="2.60.40.60">
    <property type="entry name" value="Cadherins"/>
    <property type="match status" value="2"/>
</dbReference>
<dbReference type="InterPro" id="IPR050174">
    <property type="entry name" value="Protocadherin/Cadherin-CA"/>
</dbReference>
<proteinExistence type="predicted"/>
<evidence type="ECO:0000256" key="1">
    <source>
        <dbReference type="ARBA" id="ARBA00004167"/>
    </source>
</evidence>
<evidence type="ECO:0000256" key="6">
    <source>
        <dbReference type="ARBA" id="ARBA00023136"/>
    </source>
</evidence>
<dbReference type="FunFam" id="2.60.40.60:FF:000185">
    <property type="entry name" value="Protocadherin 2 alpha c"/>
    <property type="match status" value="1"/>
</dbReference>
<keyword evidence="3" id="KW-0677">Repeat</keyword>